<dbReference type="EMBL" id="JAMDNP010000089">
    <property type="protein sequence ID" value="MCY9764495.1"/>
    <property type="molecule type" value="Genomic_DNA"/>
</dbReference>
<comment type="caution">
    <text evidence="10">The sequence shown here is derived from an EMBL/GenBank/DDBJ whole genome shotgun (WGS) entry which is preliminary data.</text>
</comment>
<keyword evidence="4 10" id="KW-0067">ATP-binding</keyword>
<feature type="transmembrane region" description="Helical" evidence="7">
    <location>
        <begin position="69"/>
        <end position="90"/>
    </location>
</feature>
<dbReference type="Proteomes" id="UP001527181">
    <property type="component" value="Unassembled WGS sequence"/>
</dbReference>
<feature type="domain" description="ABC transmembrane type-1" evidence="9">
    <location>
        <begin position="30"/>
        <end position="310"/>
    </location>
</feature>
<dbReference type="PROSITE" id="PS50893">
    <property type="entry name" value="ABC_TRANSPORTER_2"/>
    <property type="match status" value="1"/>
</dbReference>
<dbReference type="InterPro" id="IPR003593">
    <property type="entry name" value="AAA+_ATPase"/>
</dbReference>
<dbReference type="InterPro" id="IPR017871">
    <property type="entry name" value="ABC_transporter-like_CS"/>
</dbReference>
<dbReference type="InterPro" id="IPR011527">
    <property type="entry name" value="ABC1_TM_dom"/>
</dbReference>
<dbReference type="GeneID" id="94488234"/>
<dbReference type="Pfam" id="PF00664">
    <property type="entry name" value="ABC_membrane"/>
    <property type="match status" value="1"/>
</dbReference>
<protein>
    <submittedName>
        <fullName evidence="10">ABC transporter ATP-binding protein/permease</fullName>
    </submittedName>
</protein>
<proteinExistence type="predicted"/>
<comment type="subcellular location">
    <subcellularLocation>
        <location evidence="1">Cell membrane</location>
        <topology evidence="1">Multi-pass membrane protein</topology>
    </subcellularLocation>
</comment>
<evidence type="ECO:0000313" key="10">
    <source>
        <dbReference type="EMBL" id="MCY9764495.1"/>
    </source>
</evidence>
<evidence type="ECO:0000256" key="1">
    <source>
        <dbReference type="ARBA" id="ARBA00004651"/>
    </source>
</evidence>
<keyword evidence="5 7" id="KW-1133">Transmembrane helix</keyword>
<keyword evidence="11" id="KW-1185">Reference proteome</keyword>
<dbReference type="CDD" id="cd07346">
    <property type="entry name" value="ABC_6TM_exporters"/>
    <property type="match status" value="1"/>
</dbReference>
<dbReference type="PANTHER" id="PTHR43394:SF1">
    <property type="entry name" value="ATP-BINDING CASSETTE SUB-FAMILY B MEMBER 10, MITOCHONDRIAL"/>
    <property type="match status" value="1"/>
</dbReference>
<dbReference type="SUPFAM" id="SSF90123">
    <property type="entry name" value="ABC transporter transmembrane region"/>
    <property type="match status" value="1"/>
</dbReference>
<dbReference type="RefSeq" id="WP_005544415.1">
    <property type="nucleotide sequence ID" value="NZ_JAMDLX010000021.1"/>
</dbReference>
<evidence type="ECO:0000259" key="8">
    <source>
        <dbReference type="PROSITE" id="PS50893"/>
    </source>
</evidence>
<evidence type="ECO:0000256" key="3">
    <source>
        <dbReference type="ARBA" id="ARBA00022741"/>
    </source>
</evidence>
<evidence type="ECO:0000256" key="2">
    <source>
        <dbReference type="ARBA" id="ARBA00022692"/>
    </source>
</evidence>
<feature type="transmembrane region" description="Helical" evidence="7">
    <location>
        <begin position="170"/>
        <end position="187"/>
    </location>
</feature>
<feature type="domain" description="ABC transporter" evidence="8">
    <location>
        <begin position="344"/>
        <end position="578"/>
    </location>
</feature>
<gene>
    <name evidence="10" type="ORF">M5X12_28765</name>
</gene>
<dbReference type="GO" id="GO:0005524">
    <property type="term" value="F:ATP binding"/>
    <property type="evidence" value="ECO:0007669"/>
    <property type="project" value="UniProtKB-KW"/>
</dbReference>
<dbReference type="InterPro" id="IPR039421">
    <property type="entry name" value="Type_1_exporter"/>
</dbReference>
<accession>A0ABT4H6B1</accession>
<feature type="transmembrane region" description="Helical" evidence="7">
    <location>
        <begin position="143"/>
        <end position="164"/>
    </location>
</feature>
<dbReference type="Gene3D" id="3.40.50.300">
    <property type="entry name" value="P-loop containing nucleotide triphosphate hydrolases"/>
    <property type="match status" value="1"/>
</dbReference>
<dbReference type="Pfam" id="PF00005">
    <property type="entry name" value="ABC_tran"/>
    <property type="match status" value="1"/>
</dbReference>
<feature type="transmembrane region" description="Helical" evidence="7">
    <location>
        <begin position="28"/>
        <end position="49"/>
    </location>
</feature>
<dbReference type="SMART" id="SM00382">
    <property type="entry name" value="AAA"/>
    <property type="match status" value="1"/>
</dbReference>
<dbReference type="PROSITE" id="PS00211">
    <property type="entry name" value="ABC_TRANSPORTER_1"/>
    <property type="match status" value="1"/>
</dbReference>
<dbReference type="Gene3D" id="1.20.1560.10">
    <property type="entry name" value="ABC transporter type 1, transmembrane domain"/>
    <property type="match status" value="1"/>
</dbReference>
<evidence type="ECO:0000313" key="11">
    <source>
        <dbReference type="Proteomes" id="UP001527181"/>
    </source>
</evidence>
<dbReference type="InterPro" id="IPR027417">
    <property type="entry name" value="P-loop_NTPase"/>
</dbReference>
<evidence type="ECO:0000259" key="9">
    <source>
        <dbReference type="PROSITE" id="PS50929"/>
    </source>
</evidence>
<keyword evidence="6 7" id="KW-0472">Membrane</keyword>
<feature type="transmembrane region" description="Helical" evidence="7">
    <location>
        <begin position="257"/>
        <end position="278"/>
    </location>
</feature>
<keyword evidence="2 7" id="KW-0812">Transmembrane</keyword>
<keyword evidence="3" id="KW-0547">Nucleotide-binding</keyword>
<dbReference type="PROSITE" id="PS50929">
    <property type="entry name" value="ABC_TM1F"/>
    <property type="match status" value="1"/>
</dbReference>
<name>A0ABT4H6B1_PAEAL</name>
<reference evidence="10 11" key="1">
    <citation type="submission" date="2022-05" db="EMBL/GenBank/DDBJ databases">
        <title>Genome Sequencing of Bee-Associated Microbes.</title>
        <authorList>
            <person name="Dunlap C."/>
        </authorList>
    </citation>
    <scope>NUCLEOTIDE SEQUENCE [LARGE SCALE GENOMIC DNA]</scope>
    <source>
        <strain evidence="10 11">NRRL B-04010</strain>
    </source>
</reference>
<sequence>MKKGGWLSQVKELGYLLTFMNRKRKTQYAIGLAVTALSQTLFLIAFSLVVHNLVDFAVSRDTSLMVEAFIILGAVLFLENVISPWFIYLYQRSVELTVLNIRKRLYDKLCRVRLRFLEQTHHGDLLSRVNNDVTTVEFTFSQVYFVLLLQVVFCIGSIVSMVLIDWRFAGVSFVILLLSSVVSLKFARDIRALSEQGLQTLGKMTEKFKDFMGGIQIVKLFRIRTIYGQFEALNEQMTQTLRQTAQKNGMQAAVNHFISYVTFCGIIVIGSLLYAYGLMGMGSVAALAVLQVNLTHALLNLGVVLSMTQNSLAGAHRIQEVLREEEEPERLGSPHSELVSEAAVEFRDVEFSYQADKKVLVDMSMQVFPGQVAAIVGASGSGKSTLIKLLLGFYPVDSGEILLQGKPFGHYTLDEIRRKIAYVPQEPFLFTGTIEENIRYGNPDATDEEVIEAAKAAYAHRFIQELPEQYKTPVGERGASLSGGQRQRIAIARAILKNAPILLLDEATSALDNESQHWVQQALNVLMKGRTTILIAHRLSTVEHADLITVMDQGTVVERGCHQDLLALGGYYARLYGVRIPRYKSYL</sequence>
<organism evidence="10 11">
    <name type="scientific">Paenibacillus alvei</name>
    <name type="common">Bacillus alvei</name>
    <dbReference type="NCBI Taxonomy" id="44250"/>
    <lineage>
        <taxon>Bacteria</taxon>
        <taxon>Bacillati</taxon>
        <taxon>Bacillota</taxon>
        <taxon>Bacilli</taxon>
        <taxon>Bacillales</taxon>
        <taxon>Paenibacillaceae</taxon>
        <taxon>Paenibacillus</taxon>
    </lineage>
</organism>
<evidence type="ECO:0000256" key="4">
    <source>
        <dbReference type="ARBA" id="ARBA00022840"/>
    </source>
</evidence>
<dbReference type="InterPro" id="IPR003439">
    <property type="entry name" value="ABC_transporter-like_ATP-bd"/>
</dbReference>
<dbReference type="InterPro" id="IPR036640">
    <property type="entry name" value="ABC1_TM_sf"/>
</dbReference>
<dbReference type="SUPFAM" id="SSF52540">
    <property type="entry name" value="P-loop containing nucleoside triphosphate hydrolases"/>
    <property type="match status" value="1"/>
</dbReference>
<evidence type="ECO:0000256" key="7">
    <source>
        <dbReference type="SAM" id="Phobius"/>
    </source>
</evidence>
<evidence type="ECO:0000256" key="5">
    <source>
        <dbReference type="ARBA" id="ARBA00022989"/>
    </source>
</evidence>
<dbReference type="PANTHER" id="PTHR43394">
    <property type="entry name" value="ATP-DEPENDENT PERMEASE MDL1, MITOCHONDRIAL"/>
    <property type="match status" value="1"/>
</dbReference>
<evidence type="ECO:0000256" key="6">
    <source>
        <dbReference type="ARBA" id="ARBA00023136"/>
    </source>
</evidence>